<proteinExistence type="predicted"/>
<evidence type="ECO:0000313" key="1">
    <source>
        <dbReference type="EMBL" id="GIF77650.1"/>
    </source>
</evidence>
<sequence length="58" mass="5998">MDELRNDVSGEARAEGGMSRRAFFGRTFAIAGGTAGLLSLTACPGGDGDDDDDDDDDD</sequence>
<comment type="caution">
    <text evidence="1">The sequence shown here is derived from an EMBL/GenBank/DDBJ whole genome shotgun (WGS) entry which is preliminary data.</text>
</comment>
<dbReference type="RefSeq" id="WP_203718507.1">
    <property type="nucleotide sequence ID" value="NZ_BONE01000098.1"/>
</dbReference>
<dbReference type="EMBL" id="BONE01000098">
    <property type="protein sequence ID" value="GIF77650.1"/>
    <property type="molecule type" value="Genomic_DNA"/>
</dbReference>
<accession>A0ABQ4D2C1</accession>
<keyword evidence="2" id="KW-1185">Reference proteome</keyword>
<gene>
    <name evidence="1" type="ORF">Asi02nite_71680</name>
</gene>
<protein>
    <submittedName>
        <fullName evidence="1">Uncharacterized protein</fullName>
    </submittedName>
</protein>
<reference evidence="1 2" key="1">
    <citation type="submission" date="2021-01" db="EMBL/GenBank/DDBJ databases">
        <title>Whole genome shotgun sequence of Asanoa siamensis NBRC 107932.</title>
        <authorList>
            <person name="Komaki H."/>
            <person name="Tamura T."/>
        </authorList>
    </citation>
    <scope>NUCLEOTIDE SEQUENCE [LARGE SCALE GENOMIC DNA]</scope>
    <source>
        <strain evidence="1 2">NBRC 107932</strain>
    </source>
</reference>
<evidence type="ECO:0000313" key="2">
    <source>
        <dbReference type="Proteomes" id="UP000604117"/>
    </source>
</evidence>
<dbReference type="Proteomes" id="UP000604117">
    <property type="component" value="Unassembled WGS sequence"/>
</dbReference>
<name>A0ABQ4D2C1_9ACTN</name>
<organism evidence="1 2">
    <name type="scientific">Asanoa siamensis</name>
    <dbReference type="NCBI Taxonomy" id="926357"/>
    <lineage>
        <taxon>Bacteria</taxon>
        <taxon>Bacillati</taxon>
        <taxon>Actinomycetota</taxon>
        <taxon>Actinomycetes</taxon>
        <taxon>Micromonosporales</taxon>
        <taxon>Micromonosporaceae</taxon>
        <taxon>Asanoa</taxon>
    </lineage>
</organism>